<evidence type="ECO:0000313" key="2">
    <source>
        <dbReference type="Proteomes" id="UP000321058"/>
    </source>
</evidence>
<name>A0A512NTB2_9HYPH</name>
<dbReference type="AlphaFoldDB" id="A0A512NTB2"/>
<proteinExistence type="predicted"/>
<dbReference type="RefSeq" id="WP_147157465.1">
    <property type="nucleotide sequence ID" value="NZ_BKAJ01000355.1"/>
</dbReference>
<keyword evidence="2" id="KW-1185">Reference proteome</keyword>
<evidence type="ECO:0000313" key="1">
    <source>
        <dbReference type="EMBL" id="GEP62198.1"/>
    </source>
</evidence>
<protein>
    <submittedName>
        <fullName evidence="1">Uncharacterized protein</fullName>
    </submittedName>
</protein>
<accession>A0A512NTB2</accession>
<dbReference type="Proteomes" id="UP000321058">
    <property type="component" value="Unassembled WGS sequence"/>
</dbReference>
<reference evidence="1 2" key="1">
    <citation type="submission" date="2019-07" db="EMBL/GenBank/DDBJ databases">
        <title>Whole genome shotgun sequence of Reyranella soli NBRC 108950.</title>
        <authorList>
            <person name="Hosoyama A."/>
            <person name="Uohara A."/>
            <person name="Ohji S."/>
            <person name="Ichikawa N."/>
        </authorList>
    </citation>
    <scope>NUCLEOTIDE SEQUENCE [LARGE SCALE GENOMIC DNA]</scope>
    <source>
        <strain evidence="1 2">NBRC 108950</strain>
    </source>
</reference>
<dbReference type="EMBL" id="BKAJ01000355">
    <property type="protein sequence ID" value="GEP62198.1"/>
    <property type="molecule type" value="Genomic_DNA"/>
</dbReference>
<gene>
    <name evidence="1" type="ORF">RSO01_93640</name>
</gene>
<comment type="caution">
    <text evidence="1">The sequence shown here is derived from an EMBL/GenBank/DDBJ whole genome shotgun (WGS) entry which is preliminary data.</text>
</comment>
<sequence>MVKEGTPGKYKLRALQEGSRQPLIEAYASRDEVDARKAALERAGYTVIVRLAETVREVLASRVQLSRQGDLSA</sequence>
<organism evidence="1 2">
    <name type="scientific">Reyranella soli</name>
    <dbReference type="NCBI Taxonomy" id="1230389"/>
    <lineage>
        <taxon>Bacteria</taxon>
        <taxon>Pseudomonadati</taxon>
        <taxon>Pseudomonadota</taxon>
        <taxon>Alphaproteobacteria</taxon>
        <taxon>Hyphomicrobiales</taxon>
        <taxon>Reyranellaceae</taxon>
        <taxon>Reyranella</taxon>
    </lineage>
</organism>